<keyword evidence="2" id="KW-1185">Reference proteome</keyword>
<comment type="caution">
    <text evidence="1">The sequence shown here is derived from an EMBL/GenBank/DDBJ whole genome shotgun (WGS) entry which is preliminary data.</text>
</comment>
<proteinExistence type="predicted"/>
<organism evidence="1 2">
    <name type="scientific">Fictibacillus aquaticus</name>
    <dbReference type="NCBI Taxonomy" id="2021314"/>
    <lineage>
        <taxon>Bacteria</taxon>
        <taxon>Bacillati</taxon>
        <taxon>Bacillota</taxon>
        <taxon>Bacilli</taxon>
        <taxon>Bacillales</taxon>
        <taxon>Fictibacillaceae</taxon>
        <taxon>Fictibacillus</taxon>
    </lineage>
</organism>
<accession>A0A235FBY1</accession>
<protein>
    <recommendedName>
        <fullName evidence="3">Helix-turn-helix domain containing protein</fullName>
    </recommendedName>
</protein>
<reference evidence="1 2" key="1">
    <citation type="submission" date="2017-07" db="EMBL/GenBank/DDBJ databases">
        <title>Fictibacillus sp. nov. GDSW-R2A3 Genome sequencing and assembly.</title>
        <authorList>
            <person name="Mayilraj S."/>
        </authorList>
    </citation>
    <scope>NUCLEOTIDE SEQUENCE [LARGE SCALE GENOMIC DNA]</scope>
    <source>
        <strain evidence="1 2">GDSW-R2A3</strain>
    </source>
</reference>
<name>A0A235FBY1_9BACL</name>
<dbReference type="EMBL" id="NOII01000001">
    <property type="protein sequence ID" value="OYD58447.1"/>
    <property type="molecule type" value="Genomic_DNA"/>
</dbReference>
<gene>
    <name evidence="1" type="ORF">CGZ90_00670</name>
</gene>
<sequence>MDRNENKAIREIERSHMTAVNGYTACEDMNLRFAAYEVKFLDKMWKAGWSLKVIAERLNRDPDEMAVLLICRARKGKVKPRESGINFC</sequence>
<dbReference type="Proteomes" id="UP000215059">
    <property type="component" value="Unassembled WGS sequence"/>
</dbReference>
<evidence type="ECO:0000313" key="1">
    <source>
        <dbReference type="EMBL" id="OYD58447.1"/>
    </source>
</evidence>
<evidence type="ECO:0000313" key="2">
    <source>
        <dbReference type="Proteomes" id="UP000215059"/>
    </source>
</evidence>
<dbReference type="AlphaFoldDB" id="A0A235FBY1"/>
<evidence type="ECO:0008006" key="3">
    <source>
        <dbReference type="Google" id="ProtNLM"/>
    </source>
</evidence>